<accession>A0A0S7BU31</accession>
<evidence type="ECO:0000259" key="4">
    <source>
        <dbReference type="Pfam" id="PF13407"/>
    </source>
</evidence>
<organism evidence="5">
    <name type="scientific">Flexilinea flocculi</name>
    <dbReference type="NCBI Taxonomy" id="1678840"/>
    <lineage>
        <taxon>Bacteria</taxon>
        <taxon>Bacillati</taxon>
        <taxon>Chloroflexota</taxon>
        <taxon>Anaerolineae</taxon>
        <taxon>Anaerolineales</taxon>
        <taxon>Anaerolineaceae</taxon>
        <taxon>Flexilinea</taxon>
    </lineage>
</organism>
<name>A0A0S7BU31_9CHLR</name>
<dbReference type="GO" id="GO:0030288">
    <property type="term" value="C:outer membrane-bounded periplasmic space"/>
    <property type="evidence" value="ECO:0007669"/>
    <property type="project" value="TreeGrafter"/>
</dbReference>
<keyword evidence="6" id="KW-1185">Reference proteome</keyword>
<dbReference type="PATRIC" id="fig|1678840.3.peg.1224"/>
<evidence type="ECO:0000313" key="5">
    <source>
        <dbReference type="EMBL" id="GAP40056.1"/>
    </source>
</evidence>
<dbReference type="PANTHER" id="PTHR30036:SF7">
    <property type="entry name" value="ABC TRANSPORTER PERIPLASMIC-BINDING PROTEIN YPHF"/>
    <property type="match status" value="1"/>
</dbReference>
<gene>
    <name evidence="5" type="ORF">ATC1_1319</name>
</gene>
<dbReference type="InterPro" id="IPR050555">
    <property type="entry name" value="Bact_Solute-Bind_Prot2"/>
</dbReference>
<sequence>MNKRFLSKLLVVFAALCVLTAGVVMSVSAADEPYEIAVVVKITGIPWFNVVETGVDRAAKELGVNAYQTGPAQADPAAQVKIVEDLVAKGVDAIAVVPNDAKALEPVFKKAKEKGILVLTHESPDQVGIDYDFELIDNVKFGQQAFDQLVAAMGDSGEYAIFVGGLTVPLHNFWADTGIEYAKEKYPNLKLVTDRIPCGEDQELARQKTLELIKAYPNLKGIVGFGSLGPIGAAQALKEKGLADKIGVVGTVIPSQAAPYLKEGSLKQGILWNPSDAGFGMVWLAKYMLDGNKVETGTEIPGIGKITVEGTLVKADAILSITAENAESLGF</sequence>
<dbReference type="CDD" id="cd20002">
    <property type="entry name" value="PBP1_LsrB_Quorum_Sensing-like"/>
    <property type="match status" value="1"/>
</dbReference>
<dbReference type="EMBL" id="DF968181">
    <property type="protein sequence ID" value="GAP40056.1"/>
    <property type="molecule type" value="Genomic_DNA"/>
</dbReference>
<dbReference type="InterPro" id="IPR025997">
    <property type="entry name" value="SBP_2_dom"/>
</dbReference>
<dbReference type="InterPro" id="IPR028082">
    <property type="entry name" value="Peripla_BP_I"/>
</dbReference>
<dbReference type="RefSeq" id="WP_062279036.1">
    <property type="nucleotide sequence ID" value="NZ_DF968181.1"/>
</dbReference>
<dbReference type="Proteomes" id="UP000053370">
    <property type="component" value="Unassembled WGS sequence"/>
</dbReference>
<dbReference type="Pfam" id="PF13407">
    <property type="entry name" value="Peripla_BP_4"/>
    <property type="match status" value="1"/>
</dbReference>
<proteinExistence type="inferred from homology"/>
<evidence type="ECO:0000256" key="2">
    <source>
        <dbReference type="ARBA" id="ARBA00007639"/>
    </source>
</evidence>
<dbReference type="STRING" id="1678840.ATC1_1319"/>
<comment type="similarity">
    <text evidence="2">Belongs to the bacterial solute-binding protein 2 family.</text>
</comment>
<dbReference type="GO" id="GO:0030246">
    <property type="term" value="F:carbohydrate binding"/>
    <property type="evidence" value="ECO:0007669"/>
    <property type="project" value="TreeGrafter"/>
</dbReference>
<keyword evidence="5" id="KW-0813">Transport</keyword>
<dbReference type="AlphaFoldDB" id="A0A0S7BU31"/>
<evidence type="ECO:0000256" key="3">
    <source>
        <dbReference type="SAM" id="SignalP"/>
    </source>
</evidence>
<dbReference type="SUPFAM" id="SSF53822">
    <property type="entry name" value="Periplasmic binding protein-like I"/>
    <property type="match status" value="1"/>
</dbReference>
<evidence type="ECO:0000256" key="1">
    <source>
        <dbReference type="ARBA" id="ARBA00004196"/>
    </source>
</evidence>
<reference evidence="5" key="1">
    <citation type="journal article" date="2015" name="Genome Announc.">
        <title>Draft Genome Sequence of Anaerolineae Strain TC1, a Novel Isolate from a Methanogenic Wastewater Treatment System.</title>
        <authorList>
            <person name="Matsuura N."/>
            <person name="Tourlousse D.M."/>
            <person name="Sun L."/>
            <person name="Toyonaga M."/>
            <person name="Kuroda K."/>
            <person name="Ohashi A."/>
            <person name="Cruz R."/>
            <person name="Yamaguchi T."/>
            <person name="Sekiguchi Y."/>
        </authorList>
    </citation>
    <scope>NUCLEOTIDE SEQUENCE [LARGE SCALE GENOMIC DNA]</scope>
    <source>
        <strain evidence="5">TC1</strain>
    </source>
</reference>
<comment type="subcellular location">
    <subcellularLocation>
        <location evidence="1">Cell envelope</location>
    </subcellularLocation>
</comment>
<dbReference type="Gene3D" id="3.40.50.2300">
    <property type="match status" value="2"/>
</dbReference>
<dbReference type="OrthoDB" id="9795981at2"/>
<evidence type="ECO:0000313" key="6">
    <source>
        <dbReference type="Proteomes" id="UP000053370"/>
    </source>
</evidence>
<protein>
    <submittedName>
        <fullName evidence="5">ABC-type sugar transport system, periplasmic component, contains N-terminal xre family HTH domain</fullName>
    </submittedName>
</protein>
<feature type="chain" id="PRO_5006633169" evidence="3">
    <location>
        <begin position="30"/>
        <end position="331"/>
    </location>
</feature>
<keyword evidence="3" id="KW-0732">Signal</keyword>
<dbReference type="PANTHER" id="PTHR30036">
    <property type="entry name" value="D-XYLOSE-BINDING PERIPLASMIC PROTEIN"/>
    <property type="match status" value="1"/>
</dbReference>
<feature type="signal peptide" evidence="3">
    <location>
        <begin position="1"/>
        <end position="29"/>
    </location>
</feature>
<feature type="domain" description="Periplasmic binding protein" evidence="4">
    <location>
        <begin position="36"/>
        <end position="293"/>
    </location>
</feature>
<keyword evidence="5" id="KW-0762">Sugar transport</keyword>